<dbReference type="Proteomes" id="UP001642484">
    <property type="component" value="Unassembled WGS sequence"/>
</dbReference>
<evidence type="ECO:0000313" key="2">
    <source>
        <dbReference type="EMBL" id="CAK9010298.1"/>
    </source>
</evidence>
<proteinExistence type="predicted"/>
<reference evidence="2 3" key="1">
    <citation type="submission" date="2024-02" db="EMBL/GenBank/DDBJ databases">
        <authorList>
            <person name="Chen Y."/>
            <person name="Shah S."/>
            <person name="Dougan E. K."/>
            <person name="Thang M."/>
            <person name="Chan C."/>
        </authorList>
    </citation>
    <scope>NUCLEOTIDE SEQUENCE [LARGE SCALE GENOMIC DNA]</scope>
</reference>
<comment type="caution">
    <text evidence="2">The sequence shown here is derived from an EMBL/GenBank/DDBJ whole genome shotgun (WGS) entry which is preliminary data.</text>
</comment>
<sequence>MPPKSALKRPAATVSPAEEATAPKKQCLKPPADVDSVLRETLGSLRSGLAGKPSYAAQVAALQSAAAELMNSWDLWIAEKAFRIAEVEAYLHSPHHADPYAHGDEGQASCGVWYFHRKGGTYKSGSFKGMDLACGDKEQNVFAGLLVRAVIDSSDKLIEGPCLVVDKILELNGKESIAAFAAGRSAAELPAASTEGLRLAPALESRSDHVRCSARVGLVLREEAENALKGPKTHMHGRPVEFCTRPYRFSTAASRLTKYRSGFVATAHLSGTLDGDKLGLSAQNFSKYVKAAEAGRSRGDPSQWVNKKISTQPELCELIGVGCINGLACCQALHHSWAKALRRAKDMLCTAELLPLRPLCKDMFTNIGSFEKITLRCEELLIMAADPLNECVVASALLQRGVEPGVVSDDNELYHIRISRLMLRCLTLLQRLVGKLLEVDETCTRAVGELQCLDFEVRTGRLVSYHSFAEQARAAAVQAFSELSTRGRLDILNDFETDLICINVGEVEYARFCLLDLSGKAVSMEALLTVEYGDSGEYSPSFHRLNRRWLWAELWLEQDGFELCSVQRLRLEAQTSPSGRQAFFQVRIACGALTQETSKFLAAMDKNCELKVALRVDWPVMAKVPLQLKACEVCLHCLVPLS</sequence>
<keyword evidence="3" id="KW-1185">Reference proteome</keyword>
<accession>A0ABP0J7L3</accession>
<organism evidence="2 3">
    <name type="scientific">Durusdinium trenchii</name>
    <dbReference type="NCBI Taxonomy" id="1381693"/>
    <lineage>
        <taxon>Eukaryota</taxon>
        <taxon>Sar</taxon>
        <taxon>Alveolata</taxon>
        <taxon>Dinophyceae</taxon>
        <taxon>Suessiales</taxon>
        <taxon>Symbiodiniaceae</taxon>
        <taxon>Durusdinium</taxon>
    </lineage>
</organism>
<protein>
    <submittedName>
        <fullName evidence="2">Uncharacterized protein</fullName>
    </submittedName>
</protein>
<dbReference type="EMBL" id="CAXAMN010004625">
    <property type="protein sequence ID" value="CAK9010298.1"/>
    <property type="molecule type" value="Genomic_DNA"/>
</dbReference>
<evidence type="ECO:0000256" key="1">
    <source>
        <dbReference type="SAM" id="MobiDB-lite"/>
    </source>
</evidence>
<gene>
    <name evidence="2" type="ORF">CCMP2556_LOCUS10017</name>
</gene>
<name>A0ABP0J7L3_9DINO</name>
<feature type="region of interest" description="Disordered" evidence="1">
    <location>
        <begin position="1"/>
        <end position="28"/>
    </location>
</feature>
<evidence type="ECO:0000313" key="3">
    <source>
        <dbReference type="Proteomes" id="UP001642484"/>
    </source>
</evidence>